<dbReference type="PANTHER" id="PTHR11895:SF173">
    <property type="entry name" value="GLUTAMYL-TRNA AMIDOTRANSFERASE SUBUNIT A"/>
    <property type="match status" value="1"/>
</dbReference>
<organism evidence="2 3">
    <name type="scientific">Stella humosa</name>
    <dbReference type="NCBI Taxonomy" id="94"/>
    <lineage>
        <taxon>Bacteria</taxon>
        <taxon>Pseudomonadati</taxon>
        <taxon>Pseudomonadota</taxon>
        <taxon>Alphaproteobacteria</taxon>
        <taxon>Rhodospirillales</taxon>
        <taxon>Stellaceae</taxon>
        <taxon>Stella</taxon>
    </lineage>
</organism>
<evidence type="ECO:0000313" key="3">
    <source>
        <dbReference type="Proteomes" id="UP000278222"/>
    </source>
</evidence>
<keyword evidence="2" id="KW-0808">Transferase</keyword>
<dbReference type="AlphaFoldDB" id="A0A3N1KN40"/>
<comment type="caution">
    <text evidence="2">The sequence shown here is derived from an EMBL/GenBank/DDBJ whole genome shotgun (WGS) entry which is preliminary data.</text>
</comment>
<dbReference type="InterPro" id="IPR023631">
    <property type="entry name" value="Amidase_dom"/>
</dbReference>
<dbReference type="Gene3D" id="3.90.1300.10">
    <property type="entry name" value="Amidase signature (AS) domain"/>
    <property type="match status" value="1"/>
</dbReference>
<dbReference type="EMBL" id="RJKX01000017">
    <property type="protein sequence ID" value="ROP83143.1"/>
    <property type="molecule type" value="Genomic_DNA"/>
</dbReference>
<dbReference type="PANTHER" id="PTHR11895">
    <property type="entry name" value="TRANSAMIDASE"/>
    <property type="match status" value="1"/>
</dbReference>
<accession>A0A3N1KN40</accession>
<feature type="domain" description="Amidase" evidence="1">
    <location>
        <begin position="29"/>
        <end position="447"/>
    </location>
</feature>
<keyword evidence="3" id="KW-1185">Reference proteome</keyword>
<dbReference type="RefSeq" id="WP_170216661.1">
    <property type="nucleotide sequence ID" value="NZ_AP019700.1"/>
</dbReference>
<evidence type="ECO:0000259" key="1">
    <source>
        <dbReference type="Pfam" id="PF01425"/>
    </source>
</evidence>
<evidence type="ECO:0000313" key="2">
    <source>
        <dbReference type="EMBL" id="ROP83143.1"/>
    </source>
</evidence>
<dbReference type="Proteomes" id="UP000278222">
    <property type="component" value="Unassembled WGS sequence"/>
</dbReference>
<protein>
    <submittedName>
        <fullName evidence="2">Aspartyl-tRNA(Asn)/glutamyl-tRNA(Gln) amidotransferase subunit A</fullName>
    </submittedName>
</protein>
<dbReference type="InterPro" id="IPR000120">
    <property type="entry name" value="Amidase"/>
</dbReference>
<name>A0A3N1KN40_9PROT</name>
<sequence>MTLDLAQYRRMTAAALVAAYRSRDLSPREVAEAALHAIEESNPALNAVTHVDAEGARAQAAASEGRWRAGTPNGPLDGVPTLMKDGLWMKGIPVYRGTMALDRHAVVPDTDSPPVARLREDGAILLGKTTMCDLGMFGSGYSSKFGPTRNPADLSRTSGGSSSGSAAAVAAGIIPFAVGTDIVGSIRQPASFCGLVGLKPSYGRVPTYPNSSPAAVAGPLARTVEDAALLLDTIARPDFRDFACLGTDTQPWAPVMGGSVAGTRIGYLRSVGFGLAPDPAVAAAVAEGVRRLAGLGCEVTEITSPFQQGDEKPGEDFYRMRPYSELAVLSAADRATATVIDAWSAPAGGYSGVDYHRLFLATQGLRERTLGMIRDFDFLVLPTSPIPPFAAELPGPEGHSTFTAWSNTFLFNLTEQPGLSINCGFTADGLPIGLQIVGHRFDDRGVLRMGAAFERAMAG</sequence>
<dbReference type="SUPFAM" id="SSF75304">
    <property type="entry name" value="Amidase signature (AS) enzymes"/>
    <property type="match status" value="1"/>
</dbReference>
<proteinExistence type="predicted"/>
<dbReference type="Pfam" id="PF01425">
    <property type="entry name" value="Amidase"/>
    <property type="match status" value="1"/>
</dbReference>
<reference evidence="2 3" key="1">
    <citation type="submission" date="2018-11" db="EMBL/GenBank/DDBJ databases">
        <title>Genomic Encyclopedia of Type Strains, Phase IV (KMG-IV): sequencing the most valuable type-strain genomes for metagenomic binning, comparative biology and taxonomic classification.</title>
        <authorList>
            <person name="Goeker M."/>
        </authorList>
    </citation>
    <scope>NUCLEOTIDE SEQUENCE [LARGE SCALE GENOMIC DNA]</scope>
    <source>
        <strain evidence="2 3">DSM 5900</strain>
    </source>
</reference>
<dbReference type="InterPro" id="IPR036928">
    <property type="entry name" value="AS_sf"/>
</dbReference>
<dbReference type="GO" id="GO:0016740">
    <property type="term" value="F:transferase activity"/>
    <property type="evidence" value="ECO:0007669"/>
    <property type="project" value="UniProtKB-KW"/>
</dbReference>
<gene>
    <name evidence="2" type="ORF">EDC65_4674</name>
</gene>